<proteinExistence type="predicted"/>
<reference evidence="2" key="1">
    <citation type="journal article" date="2014" name="Genome Biol.">
        <title>Genome analysis of a major urban malaria vector mosquito, Anopheles stephensi.</title>
        <authorList>
            <person name="Jiang X."/>
            <person name="Peery A."/>
            <person name="Hall A.B."/>
            <person name="Sharma A."/>
            <person name="Chen X.G."/>
            <person name="Waterhouse R.M."/>
            <person name="Komissarov A."/>
            <person name="Riehle M.M."/>
            <person name="Shouche Y."/>
            <person name="Sharakhova M.V."/>
            <person name="Lawson D."/>
            <person name="Pakpour N."/>
            <person name="Arensburger P."/>
            <person name="Davidson V.L."/>
            <person name="Eiglmeier K."/>
            <person name="Emrich S."/>
            <person name="George P."/>
            <person name="Kennedy R.C."/>
            <person name="Mane S.P."/>
            <person name="Maslen G."/>
            <person name="Oringanje C."/>
            <person name="Qi Y."/>
            <person name="Settlage R."/>
            <person name="Tojo M."/>
            <person name="Tubio J.M."/>
            <person name="Unger M.F."/>
            <person name="Wang B."/>
            <person name="Vernick K.D."/>
            <person name="Ribeiro J.M."/>
            <person name="James A.A."/>
            <person name="Michel K."/>
            <person name="Riehle M.A."/>
            <person name="Luckhart S."/>
            <person name="Sharakhov I.V."/>
            <person name="Tu Z."/>
        </authorList>
    </citation>
    <scope>NUCLEOTIDE SEQUENCE [LARGE SCALE GENOMIC DNA]</scope>
    <source>
        <strain evidence="2">Indian</strain>
    </source>
</reference>
<dbReference type="EnsemblMetazoa" id="ASTEI04634-RA">
    <property type="protein sequence ID" value="ASTEI04634-PA"/>
    <property type="gene ID" value="ASTEI04634"/>
</dbReference>
<dbReference type="AlphaFoldDB" id="A0A182Y848"/>
<dbReference type="OMA" id="YKFEHAV"/>
<reference evidence="1" key="2">
    <citation type="submission" date="2020-05" db="UniProtKB">
        <authorList>
            <consortium name="EnsemblMetazoa"/>
        </authorList>
    </citation>
    <scope>IDENTIFICATION</scope>
    <source>
        <strain evidence="1">Indian</strain>
    </source>
</reference>
<evidence type="ECO:0000313" key="1">
    <source>
        <dbReference type="EnsemblMetazoa" id="ASTEI04634-PA"/>
    </source>
</evidence>
<dbReference type="VEuPathDB" id="VectorBase:ASTEI20_045720"/>
<dbReference type="VEuPathDB" id="VectorBase:ASTE014644"/>
<organism evidence="1 2">
    <name type="scientific">Anopheles stephensi</name>
    <name type="common">Indo-Pakistan malaria mosquito</name>
    <dbReference type="NCBI Taxonomy" id="30069"/>
    <lineage>
        <taxon>Eukaryota</taxon>
        <taxon>Metazoa</taxon>
        <taxon>Ecdysozoa</taxon>
        <taxon>Arthropoda</taxon>
        <taxon>Hexapoda</taxon>
        <taxon>Insecta</taxon>
        <taxon>Pterygota</taxon>
        <taxon>Neoptera</taxon>
        <taxon>Endopterygota</taxon>
        <taxon>Diptera</taxon>
        <taxon>Nematocera</taxon>
        <taxon>Culicoidea</taxon>
        <taxon>Culicidae</taxon>
        <taxon>Anophelinae</taxon>
        <taxon>Anopheles</taxon>
    </lineage>
</organism>
<name>A0A182Y848_ANOST</name>
<dbReference type="VEuPathDB" id="VectorBase:ASTEI04634"/>
<dbReference type="Proteomes" id="UP000076408">
    <property type="component" value="Unassembled WGS sequence"/>
</dbReference>
<evidence type="ECO:0000313" key="2">
    <source>
        <dbReference type="Proteomes" id="UP000076408"/>
    </source>
</evidence>
<dbReference type="STRING" id="30069.A0A182Y848"/>
<accession>A0A182Y848</accession>
<keyword evidence="2" id="KW-1185">Reference proteome</keyword>
<sequence length="118" mass="13664">MFKLLVLIACLSIVASTDYDDDYDHKEDFDHPKYKFEHAVKDSRTGVHKTYSRHEEDGTELGIEYKSDDRKEFEVLVQNVKPVDRLQIFRGNSSHGRYEYDHGTGANNDNGVSVDKCY</sequence>
<protein>
    <submittedName>
        <fullName evidence="1">Uncharacterized protein</fullName>
    </submittedName>
</protein>